<name>A0A974A082_9BRAD</name>
<sequence length="451" mass="46533">MTNRTMAEARPAQEAAKDANKAGNATTGPLSPAIVVLFAVACGLSVANIYFAQPLLDTMAQDLSITPAVIGGVVTLTQVGYAFGLILIVPLGDLWDRRKLIVGQTVLSAAALAVVGTAPNAAVLLFGMVLVGLLAVVIQVLVAYAATLAAPAARGRTIGTVTSGVVSGILLARFAAGALADLGGWRVVYLTSAALTLVLAALLARALPRHQPQAMTGSSYARLLRSTVALLVEEPVLRERAVFALLIFASFSAFWSSVVLPLASPPLSLSHTTIGMLGIAGLAGALAARNSGRLADRGWAQRTTGLSLMLMLAGWIPIACLDSSLWLVLAGVVMIDFAVQAVHVTNQSLIVATRPDAPSRLIGAYMVFYSIGSGLGAIGSTMAYAATGWIGVCVLGAAISACALLYWVVVVSRTPVPAGEAVQPVIASAAKQSIPPHMRNDGLLRRLRSSQ</sequence>
<dbReference type="InterPro" id="IPR011701">
    <property type="entry name" value="MFS"/>
</dbReference>
<organism evidence="7">
    <name type="scientific">Bradyrhizobium septentrionale</name>
    <dbReference type="NCBI Taxonomy" id="1404411"/>
    <lineage>
        <taxon>Bacteria</taxon>
        <taxon>Pseudomonadati</taxon>
        <taxon>Pseudomonadota</taxon>
        <taxon>Alphaproteobacteria</taxon>
        <taxon>Hyphomicrobiales</taxon>
        <taxon>Nitrobacteraceae</taxon>
        <taxon>Bradyrhizobium</taxon>
    </lineage>
</organism>
<dbReference type="InterPro" id="IPR036259">
    <property type="entry name" value="MFS_trans_sf"/>
</dbReference>
<feature type="transmembrane region" description="Helical" evidence="5">
    <location>
        <begin position="389"/>
        <end position="409"/>
    </location>
</feature>
<evidence type="ECO:0000256" key="3">
    <source>
        <dbReference type="ARBA" id="ARBA00023136"/>
    </source>
</evidence>
<feature type="transmembrane region" description="Helical" evidence="5">
    <location>
        <begin position="124"/>
        <end position="146"/>
    </location>
</feature>
<dbReference type="GO" id="GO:0022857">
    <property type="term" value="F:transmembrane transporter activity"/>
    <property type="evidence" value="ECO:0007669"/>
    <property type="project" value="InterPro"/>
</dbReference>
<gene>
    <name evidence="7" type="ORF">HAP48_019040</name>
</gene>
<dbReference type="CDD" id="cd17324">
    <property type="entry name" value="MFS_NepI_like"/>
    <property type="match status" value="1"/>
</dbReference>
<dbReference type="Pfam" id="PF07690">
    <property type="entry name" value="MFS_1"/>
    <property type="match status" value="1"/>
</dbReference>
<evidence type="ECO:0000256" key="1">
    <source>
        <dbReference type="ARBA" id="ARBA00022692"/>
    </source>
</evidence>
<feature type="region of interest" description="Disordered" evidence="4">
    <location>
        <begin position="1"/>
        <end position="23"/>
    </location>
</feature>
<dbReference type="RefSeq" id="WP_166204430.1">
    <property type="nucleotide sequence ID" value="NZ_CP088285.1"/>
</dbReference>
<dbReference type="SUPFAM" id="SSF103473">
    <property type="entry name" value="MFS general substrate transporter"/>
    <property type="match status" value="1"/>
</dbReference>
<proteinExistence type="predicted"/>
<dbReference type="PANTHER" id="PTHR42910">
    <property type="entry name" value="TRANSPORTER SCO4007-RELATED"/>
    <property type="match status" value="1"/>
</dbReference>
<dbReference type="EMBL" id="JAAOLE020000001">
    <property type="protein sequence ID" value="NVI45011.1"/>
    <property type="molecule type" value="Genomic_DNA"/>
</dbReference>
<keyword evidence="2 5" id="KW-1133">Transmembrane helix</keyword>
<feature type="transmembrane region" description="Helical" evidence="5">
    <location>
        <begin position="158"/>
        <end position="180"/>
    </location>
</feature>
<feature type="transmembrane region" description="Helical" evidence="5">
    <location>
        <begin position="362"/>
        <end position="383"/>
    </location>
</feature>
<feature type="transmembrane region" description="Helical" evidence="5">
    <location>
        <begin position="30"/>
        <end position="51"/>
    </location>
</feature>
<dbReference type="AlphaFoldDB" id="A0A974A082"/>
<feature type="transmembrane region" description="Helical" evidence="5">
    <location>
        <begin position="299"/>
        <end position="318"/>
    </location>
</feature>
<dbReference type="PROSITE" id="PS50850">
    <property type="entry name" value="MFS"/>
    <property type="match status" value="1"/>
</dbReference>
<evidence type="ECO:0000313" key="7">
    <source>
        <dbReference type="EMBL" id="NVI45011.1"/>
    </source>
</evidence>
<feature type="transmembrane region" description="Helical" evidence="5">
    <location>
        <begin position="63"/>
        <end position="88"/>
    </location>
</feature>
<evidence type="ECO:0000256" key="2">
    <source>
        <dbReference type="ARBA" id="ARBA00022989"/>
    </source>
</evidence>
<dbReference type="PANTHER" id="PTHR42910:SF1">
    <property type="entry name" value="MAJOR FACILITATOR SUPERFAMILY (MFS) PROFILE DOMAIN-CONTAINING PROTEIN"/>
    <property type="match status" value="1"/>
</dbReference>
<comment type="caution">
    <text evidence="7">The sequence shown here is derived from an EMBL/GenBank/DDBJ whole genome shotgun (WGS) entry which is preliminary data.</text>
</comment>
<dbReference type="InterPro" id="IPR020846">
    <property type="entry name" value="MFS_dom"/>
</dbReference>
<keyword evidence="3 5" id="KW-0472">Membrane</keyword>
<feature type="transmembrane region" description="Helical" evidence="5">
    <location>
        <begin position="100"/>
        <end position="118"/>
    </location>
</feature>
<accession>A0A974A082</accession>
<feature type="transmembrane region" description="Helical" evidence="5">
    <location>
        <begin position="241"/>
        <end position="263"/>
    </location>
</feature>
<evidence type="ECO:0000256" key="4">
    <source>
        <dbReference type="SAM" id="MobiDB-lite"/>
    </source>
</evidence>
<feature type="transmembrane region" description="Helical" evidence="5">
    <location>
        <begin position="186"/>
        <end position="207"/>
    </location>
</feature>
<dbReference type="Gene3D" id="1.20.1250.20">
    <property type="entry name" value="MFS general substrate transporter like domains"/>
    <property type="match status" value="1"/>
</dbReference>
<feature type="transmembrane region" description="Helical" evidence="5">
    <location>
        <begin position="269"/>
        <end position="287"/>
    </location>
</feature>
<keyword evidence="1 5" id="KW-0812">Transmembrane</keyword>
<evidence type="ECO:0000256" key="5">
    <source>
        <dbReference type="SAM" id="Phobius"/>
    </source>
</evidence>
<protein>
    <submittedName>
        <fullName evidence="7">MFS transporter</fullName>
    </submittedName>
</protein>
<feature type="domain" description="Major facilitator superfamily (MFS) profile" evidence="6">
    <location>
        <begin position="31"/>
        <end position="415"/>
    </location>
</feature>
<reference evidence="7" key="1">
    <citation type="submission" date="2020-06" db="EMBL/GenBank/DDBJ databases">
        <title>Whole Genome Sequence of Bradyrhizobium sp. Strain 1S1.</title>
        <authorList>
            <person name="Bromfield E.S.P."/>
            <person name="Cloutier S."/>
        </authorList>
    </citation>
    <scope>NUCLEOTIDE SEQUENCE [LARGE SCALE GENOMIC DNA]</scope>
    <source>
        <strain evidence="7">1S1</strain>
    </source>
</reference>
<evidence type="ECO:0000259" key="6">
    <source>
        <dbReference type="PROSITE" id="PS50850"/>
    </source>
</evidence>